<evidence type="ECO:0000313" key="3">
    <source>
        <dbReference type="EMBL" id="MVN78383.1"/>
    </source>
</evidence>
<dbReference type="SUPFAM" id="SSF56219">
    <property type="entry name" value="DNase I-like"/>
    <property type="match status" value="1"/>
</dbReference>
<dbReference type="CDD" id="cd09084">
    <property type="entry name" value="EEP-2"/>
    <property type="match status" value="1"/>
</dbReference>
<dbReference type="GO" id="GO:0003824">
    <property type="term" value="F:catalytic activity"/>
    <property type="evidence" value="ECO:0007669"/>
    <property type="project" value="InterPro"/>
</dbReference>
<sequence>MVAGSWLPGEWAYFCGSGGHLARHWPVAHRLLSYRFTLLVLLGLLLSTAAERVPAGEFALAPLLALTVPGWLGLVAAVGLYWLSRRRWVALLPLAGLVLAWPQVQRGLPLHWAGWQSQVAGWGALGYLEGPPVPHSVRLLSANVRIFNVYAQLRKPDPAAPAKFIGWLATSPADVLCLQEYYQEPAGTHSREGNLFNVSDKLGLASGRQVFVSKTLTNSAGAEFGIAIFSRLPIVGRGEISFGRLTQNHAMWVDVVGPGPHDTIRIFNTHLQSMSIDDGDIVAAGSSRTGLQQKGRGLLGRFVRGAAARAWQADTLLAHVQRSPYPVLLAGDLNDLPYSYAYQRLASTLQNAWATIGFGVGNTYHGRLPPLLRIDQQFASSQWRVVDCRIHTEIPYSDHFPVEGLYQLSTNH</sequence>
<feature type="domain" description="Endonuclease/exonuclease/phosphatase" evidence="2">
    <location>
        <begin position="147"/>
        <end position="399"/>
    </location>
</feature>
<dbReference type="InterPro" id="IPR036691">
    <property type="entry name" value="Endo/exonu/phosph_ase_sf"/>
</dbReference>
<keyword evidence="1" id="KW-0472">Membrane</keyword>
<feature type="transmembrane region" description="Helical" evidence="1">
    <location>
        <begin position="32"/>
        <end position="50"/>
    </location>
</feature>
<protein>
    <recommendedName>
        <fullName evidence="2">Endonuclease/exonuclease/phosphatase domain-containing protein</fullName>
    </recommendedName>
</protein>
<name>A0A7K1TJ40_9BACT</name>
<reference evidence="3 4" key="1">
    <citation type="submission" date="2019-12" db="EMBL/GenBank/DDBJ databases">
        <title>Hymenobacter sp. HMF4947 Genome sequencing and assembly.</title>
        <authorList>
            <person name="Kang H."/>
            <person name="Cha I."/>
            <person name="Kim H."/>
            <person name="Joh K."/>
        </authorList>
    </citation>
    <scope>NUCLEOTIDE SEQUENCE [LARGE SCALE GENOMIC DNA]</scope>
    <source>
        <strain evidence="3 4">HMF4947</strain>
    </source>
</reference>
<evidence type="ECO:0000313" key="4">
    <source>
        <dbReference type="Proteomes" id="UP000441336"/>
    </source>
</evidence>
<comment type="caution">
    <text evidence="3">The sequence shown here is derived from an EMBL/GenBank/DDBJ whole genome shotgun (WGS) entry which is preliminary data.</text>
</comment>
<keyword evidence="1" id="KW-0812">Transmembrane</keyword>
<accession>A0A7K1TJ40</accession>
<keyword evidence="1" id="KW-1133">Transmembrane helix</keyword>
<proteinExistence type="predicted"/>
<dbReference type="EMBL" id="WQKZ01000005">
    <property type="protein sequence ID" value="MVN78383.1"/>
    <property type="molecule type" value="Genomic_DNA"/>
</dbReference>
<dbReference type="AlphaFoldDB" id="A0A7K1TJ40"/>
<evidence type="ECO:0000259" key="2">
    <source>
        <dbReference type="Pfam" id="PF03372"/>
    </source>
</evidence>
<evidence type="ECO:0000256" key="1">
    <source>
        <dbReference type="SAM" id="Phobius"/>
    </source>
</evidence>
<organism evidence="3 4">
    <name type="scientific">Hymenobacter ginkgonis</name>
    <dbReference type="NCBI Taxonomy" id="2682976"/>
    <lineage>
        <taxon>Bacteria</taxon>
        <taxon>Pseudomonadati</taxon>
        <taxon>Bacteroidota</taxon>
        <taxon>Cytophagia</taxon>
        <taxon>Cytophagales</taxon>
        <taxon>Hymenobacteraceae</taxon>
        <taxon>Hymenobacter</taxon>
    </lineage>
</organism>
<gene>
    <name evidence="3" type="ORF">GO988_18790</name>
</gene>
<keyword evidence="4" id="KW-1185">Reference proteome</keyword>
<feature type="transmembrane region" description="Helical" evidence="1">
    <location>
        <begin position="62"/>
        <end position="83"/>
    </location>
</feature>
<dbReference type="Pfam" id="PF03372">
    <property type="entry name" value="Exo_endo_phos"/>
    <property type="match status" value="1"/>
</dbReference>
<dbReference type="Gene3D" id="3.60.10.10">
    <property type="entry name" value="Endonuclease/exonuclease/phosphatase"/>
    <property type="match status" value="1"/>
</dbReference>
<dbReference type="InterPro" id="IPR005135">
    <property type="entry name" value="Endo/exonuclease/phosphatase"/>
</dbReference>
<dbReference type="Proteomes" id="UP000441336">
    <property type="component" value="Unassembled WGS sequence"/>
</dbReference>